<keyword evidence="4" id="KW-1185">Reference proteome</keyword>
<name>A0A9X3PDC4_9ACTN</name>
<gene>
    <name evidence="3" type="ORF">O1R50_23945</name>
</gene>
<dbReference type="InterPro" id="IPR036513">
    <property type="entry name" value="STAS_dom_sf"/>
</dbReference>
<sequence>MPKRISTRADTVARPVPSSPPAKVEHLDDSLGITEYGSPQIVGLRATGGIDLRSHIAWDHALRRAVGHGEEVHLDLTGLEFIDSRGAAALVEAANHLTGGHQIVVHHAPPYFQRIMQVLWPEGVPSIVIERAAR</sequence>
<dbReference type="CDD" id="cd07043">
    <property type="entry name" value="STAS_anti-anti-sigma_factors"/>
    <property type="match status" value="1"/>
</dbReference>
<dbReference type="RefSeq" id="WP_270112779.1">
    <property type="nucleotide sequence ID" value="NZ_JAPZVP010000027.1"/>
</dbReference>
<evidence type="ECO:0000313" key="3">
    <source>
        <dbReference type="EMBL" id="MDA1362694.1"/>
    </source>
</evidence>
<evidence type="ECO:0000256" key="1">
    <source>
        <dbReference type="SAM" id="MobiDB-lite"/>
    </source>
</evidence>
<evidence type="ECO:0000313" key="4">
    <source>
        <dbReference type="Proteomes" id="UP001146067"/>
    </source>
</evidence>
<dbReference type="EMBL" id="JAPZVP010000027">
    <property type="protein sequence ID" value="MDA1362694.1"/>
    <property type="molecule type" value="Genomic_DNA"/>
</dbReference>
<dbReference type="Gene3D" id="3.30.750.24">
    <property type="entry name" value="STAS domain"/>
    <property type="match status" value="1"/>
</dbReference>
<evidence type="ECO:0000259" key="2">
    <source>
        <dbReference type="PROSITE" id="PS50801"/>
    </source>
</evidence>
<feature type="domain" description="STAS" evidence="2">
    <location>
        <begin position="44"/>
        <end position="134"/>
    </location>
</feature>
<dbReference type="PROSITE" id="PS50801">
    <property type="entry name" value="STAS"/>
    <property type="match status" value="1"/>
</dbReference>
<dbReference type="SUPFAM" id="SSF52091">
    <property type="entry name" value="SpoIIaa-like"/>
    <property type="match status" value="1"/>
</dbReference>
<dbReference type="InterPro" id="IPR002645">
    <property type="entry name" value="STAS_dom"/>
</dbReference>
<feature type="region of interest" description="Disordered" evidence="1">
    <location>
        <begin position="1"/>
        <end position="25"/>
    </location>
</feature>
<dbReference type="InterPro" id="IPR058548">
    <property type="entry name" value="MlaB-like_STAS"/>
</dbReference>
<proteinExistence type="predicted"/>
<dbReference type="Proteomes" id="UP001146067">
    <property type="component" value="Unassembled WGS sequence"/>
</dbReference>
<accession>A0A9X3PDC4</accession>
<organism evidence="3 4">
    <name type="scientific">Glycomyces luteolus</name>
    <dbReference type="NCBI Taxonomy" id="2670330"/>
    <lineage>
        <taxon>Bacteria</taxon>
        <taxon>Bacillati</taxon>
        <taxon>Actinomycetota</taxon>
        <taxon>Actinomycetes</taxon>
        <taxon>Glycomycetales</taxon>
        <taxon>Glycomycetaceae</taxon>
        <taxon>Glycomyces</taxon>
    </lineage>
</organism>
<protein>
    <submittedName>
        <fullName evidence="3">STAS domain-containing protein</fullName>
    </submittedName>
</protein>
<dbReference type="AlphaFoldDB" id="A0A9X3PDC4"/>
<dbReference type="Pfam" id="PF13466">
    <property type="entry name" value="STAS_2"/>
    <property type="match status" value="1"/>
</dbReference>
<reference evidence="3" key="1">
    <citation type="submission" date="2022-12" db="EMBL/GenBank/DDBJ databases">
        <title>Gycomyces niveus sp.nov.,a novel actinomycete isolated from soil in Shouguan.</title>
        <authorList>
            <person name="Yang X."/>
        </authorList>
    </citation>
    <scope>NUCLEOTIDE SEQUENCE</scope>
    <source>
        <strain evidence="3">NEAU-A15</strain>
    </source>
</reference>
<comment type="caution">
    <text evidence="3">The sequence shown here is derived from an EMBL/GenBank/DDBJ whole genome shotgun (WGS) entry which is preliminary data.</text>
</comment>